<dbReference type="InterPro" id="IPR012910">
    <property type="entry name" value="Plug_dom"/>
</dbReference>
<evidence type="ECO:0000256" key="5">
    <source>
        <dbReference type="ARBA" id="ARBA00022692"/>
    </source>
</evidence>
<dbReference type="EMBL" id="CP042239">
    <property type="protein sequence ID" value="QDX26192.1"/>
    <property type="molecule type" value="Genomic_DNA"/>
</dbReference>
<evidence type="ECO:0000256" key="3">
    <source>
        <dbReference type="ARBA" id="ARBA00022452"/>
    </source>
</evidence>
<name>A0A518RFF3_9SPHN</name>
<evidence type="ECO:0000256" key="1">
    <source>
        <dbReference type="ARBA" id="ARBA00004571"/>
    </source>
</evidence>
<gene>
    <name evidence="15" type="ORF">FPZ54_09285</name>
</gene>
<evidence type="ECO:0000256" key="12">
    <source>
        <dbReference type="SAM" id="MobiDB-lite"/>
    </source>
</evidence>
<keyword evidence="2 10" id="KW-0813">Transport</keyword>
<dbReference type="PANTHER" id="PTHR47234">
    <property type="match status" value="1"/>
</dbReference>
<dbReference type="GO" id="GO:0006826">
    <property type="term" value="P:iron ion transport"/>
    <property type="evidence" value="ECO:0007669"/>
    <property type="project" value="UniProtKB-KW"/>
</dbReference>
<dbReference type="InterPro" id="IPR011662">
    <property type="entry name" value="Secretin/TonB_short_N"/>
</dbReference>
<feature type="chain" id="PRO_5022216656" evidence="13">
    <location>
        <begin position="28"/>
        <end position="993"/>
    </location>
</feature>
<sequence length="993" mass="106091">MRVYSSGQTIHSCLMAGAAAVAMTAIAVPAAAAQSRAIDVPAQPAARGIPAFAKQAGVQILASGALVQAKRTNRVKGNFTVEEGLRRLLEGTGLSASRMDANGIIIIRAAEPTQQRISQSQAQVSPGAAAESPSTAQPDVEDVVVTGTRIDRPGYESPTPLLRVTQDELQVVSQPNLGAALAELPQFKAAESPVTSSTNVGAGRFPVNIRGLGDKRSLLLLDGRRMVNDDLNTVPSIMVRSVDIVTGGASAAWGSDAVAGVVNLLIDDKYQGLRLGAEAGVSSRGDAQQYKFEGKFGTSFADGRGYFVFGGEYVDNDGIAPRTARANTGRWSTMGNTALTPDVGYSTRLVGGYINSGVLKGYGFNPDGTLRTPDLGIVVGSSMIGGEAPSNDDISVLVVPQRRYAVMGKASYELTDTLKLSADLRYSRYYNSYPWFASHTDNVVIRSDNAFLRPEISAQMTAAGQSSFNLSRFNGDLSFADIDVDRRNIQGSVALDGSFGEGRWRYSAYYSHGEYRNKLRTPGFLITENFANAVDSVLSPTTNEPICRIALTNPNTDCVPINLFGAGAPDQAAIEYVTGTPAFDALDKLDTYGVSLRGEPFDLPAGPVSIAIGAEGRNLSTTADISEMDEARAYSGFNFSGYAGRYNVKEAFGEIVVPVVRDVPLLRKLELNGAVRVSDYSTSGTIWSWKVGATNEFVPGLIGRLTRSRDIRAPNVAELYTTPTIAYTGIVDPENPQLGTVSTLVAGGGNPLLNPEYADTWTAGFTAAPMRGLTASVDYFNISIKDVISSLGGQNIVDRCFAGNADLCRYVQRNAAGIITSISSSQVNLAEFKTDGIDAELAYTLPVNNAANGRVNFRLIGTWVNSSTKDDGITNIQYVGTQGYAFTDGTPRVRANASIGYASDSFSGMVRGRFISAGYWDRTRPTLANNHIPAYLYVDLQLSQKVQVGAGKQFELYGSVSNLFDKDPPLHSTFTPYYDVIGRYMSVGARLSF</sequence>
<dbReference type="PROSITE" id="PS52016">
    <property type="entry name" value="TONB_DEPENDENT_REC_3"/>
    <property type="match status" value="1"/>
</dbReference>
<evidence type="ECO:0000259" key="14">
    <source>
        <dbReference type="SMART" id="SM00965"/>
    </source>
</evidence>
<keyword evidence="16" id="KW-1185">Reference proteome</keyword>
<dbReference type="AlphaFoldDB" id="A0A518RFF3"/>
<feature type="signal peptide" evidence="13">
    <location>
        <begin position="1"/>
        <end position="27"/>
    </location>
</feature>
<dbReference type="RefSeq" id="WP_145846607.1">
    <property type="nucleotide sequence ID" value="NZ_CP042239.1"/>
</dbReference>
<dbReference type="SMART" id="SM00965">
    <property type="entry name" value="STN"/>
    <property type="match status" value="1"/>
</dbReference>
<dbReference type="OrthoDB" id="7051241at2"/>
<keyword evidence="7 11" id="KW-0798">TonB box</keyword>
<evidence type="ECO:0000256" key="2">
    <source>
        <dbReference type="ARBA" id="ARBA00022448"/>
    </source>
</evidence>
<evidence type="ECO:0000256" key="13">
    <source>
        <dbReference type="SAM" id="SignalP"/>
    </source>
</evidence>
<dbReference type="InterPro" id="IPR000531">
    <property type="entry name" value="Beta-barrel_TonB"/>
</dbReference>
<dbReference type="KEGG" id="ssua:FPZ54_09285"/>
<reference evidence="15 16" key="1">
    <citation type="submission" date="2019-07" db="EMBL/GenBank/DDBJ databases">
        <title>Sphingomonas alkalisoli sp. nov., isolated from rhizosphere soil of Suaedae salsa.</title>
        <authorList>
            <person name="Zhang H."/>
            <person name="Xu L."/>
            <person name="Zhang J.-X."/>
            <person name="Sun J.-Q."/>
        </authorList>
    </citation>
    <scope>NUCLEOTIDE SEQUENCE [LARGE SCALE GENOMIC DNA]</scope>
    <source>
        <strain evidence="15 16">XS-10</strain>
    </source>
</reference>
<keyword evidence="15" id="KW-0675">Receptor</keyword>
<dbReference type="PANTHER" id="PTHR47234:SF2">
    <property type="entry name" value="TONB-DEPENDENT RECEPTOR"/>
    <property type="match status" value="1"/>
</dbReference>
<dbReference type="Pfam" id="PF07660">
    <property type="entry name" value="STN"/>
    <property type="match status" value="1"/>
</dbReference>
<dbReference type="SUPFAM" id="SSF56935">
    <property type="entry name" value="Porins"/>
    <property type="match status" value="1"/>
</dbReference>
<evidence type="ECO:0000256" key="9">
    <source>
        <dbReference type="ARBA" id="ARBA00023237"/>
    </source>
</evidence>
<dbReference type="GO" id="GO:0009279">
    <property type="term" value="C:cell outer membrane"/>
    <property type="evidence" value="ECO:0007669"/>
    <property type="project" value="UniProtKB-SubCell"/>
</dbReference>
<keyword evidence="13" id="KW-0732">Signal</keyword>
<evidence type="ECO:0000256" key="11">
    <source>
        <dbReference type="RuleBase" id="RU003357"/>
    </source>
</evidence>
<evidence type="ECO:0000256" key="8">
    <source>
        <dbReference type="ARBA" id="ARBA00023136"/>
    </source>
</evidence>
<keyword evidence="3 10" id="KW-1134">Transmembrane beta strand</keyword>
<proteinExistence type="inferred from homology"/>
<dbReference type="InterPro" id="IPR039426">
    <property type="entry name" value="TonB-dep_rcpt-like"/>
</dbReference>
<keyword evidence="9 10" id="KW-0998">Cell outer membrane</keyword>
<accession>A0A518RFF3</accession>
<dbReference type="Gene3D" id="2.170.130.10">
    <property type="entry name" value="TonB-dependent receptor, plug domain"/>
    <property type="match status" value="1"/>
</dbReference>
<protein>
    <submittedName>
        <fullName evidence="15">Outer membrane receptor protein</fullName>
    </submittedName>
</protein>
<evidence type="ECO:0000256" key="10">
    <source>
        <dbReference type="PROSITE-ProRule" id="PRU01360"/>
    </source>
</evidence>
<evidence type="ECO:0000256" key="6">
    <source>
        <dbReference type="ARBA" id="ARBA00023004"/>
    </source>
</evidence>
<keyword evidence="5 10" id="KW-0812">Transmembrane</keyword>
<dbReference type="Gene3D" id="3.55.50.30">
    <property type="match status" value="1"/>
</dbReference>
<dbReference type="Pfam" id="PF07715">
    <property type="entry name" value="Plug"/>
    <property type="match status" value="1"/>
</dbReference>
<organism evidence="15 16">
    <name type="scientific">Sphingomonas suaedae</name>
    <dbReference type="NCBI Taxonomy" id="2599297"/>
    <lineage>
        <taxon>Bacteria</taxon>
        <taxon>Pseudomonadati</taxon>
        <taxon>Pseudomonadota</taxon>
        <taxon>Alphaproteobacteria</taxon>
        <taxon>Sphingomonadales</taxon>
        <taxon>Sphingomonadaceae</taxon>
        <taxon>Sphingomonas</taxon>
    </lineage>
</organism>
<dbReference type="Pfam" id="PF00593">
    <property type="entry name" value="TonB_dep_Rec_b-barrel"/>
    <property type="match status" value="1"/>
</dbReference>
<feature type="region of interest" description="Disordered" evidence="12">
    <location>
        <begin position="116"/>
        <end position="138"/>
    </location>
</feature>
<keyword evidence="8 10" id="KW-0472">Membrane</keyword>
<feature type="domain" description="Secretin/TonB short N-terminal" evidence="14">
    <location>
        <begin position="58"/>
        <end position="110"/>
    </location>
</feature>
<evidence type="ECO:0000256" key="4">
    <source>
        <dbReference type="ARBA" id="ARBA00022496"/>
    </source>
</evidence>
<keyword evidence="4" id="KW-0410">Iron transport</keyword>
<evidence type="ECO:0000313" key="15">
    <source>
        <dbReference type="EMBL" id="QDX26192.1"/>
    </source>
</evidence>
<keyword evidence="4" id="KW-0406">Ion transport</keyword>
<evidence type="ECO:0000313" key="16">
    <source>
        <dbReference type="Proteomes" id="UP000318055"/>
    </source>
</evidence>
<dbReference type="InterPro" id="IPR036942">
    <property type="entry name" value="Beta-barrel_TonB_sf"/>
</dbReference>
<evidence type="ECO:0000256" key="7">
    <source>
        <dbReference type="ARBA" id="ARBA00023077"/>
    </source>
</evidence>
<comment type="similarity">
    <text evidence="10 11">Belongs to the TonB-dependent receptor family.</text>
</comment>
<dbReference type="Proteomes" id="UP000318055">
    <property type="component" value="Chromosome"/>
</dbReference>
<dbReference type="InterPro" id="IPR037066">
    <property type="entry name" value="Plug_dom_sf"/>
</dbReference>
<keyword evidence="6" id="KW-0408">Iron</keyword>
<comment type="subcellular location">
    <subcellularLocation>
        <location evidence="1 10">Cell outer membrane</location>
        <topology evidence="1 10">Multi-pass membrane protein</topology>
    </subcellularLocation>
</comment>
<dbReference type="Gene3D" id="2.40.170.20">
    <property type="entry name" value="TonB-dependent receptor, beta-barrel domain"/>
    <property type="match status" value="1"/>
</dbReference>